<feature type="domain" description="TonB-dependent receptor plug" evidence="4">
    <location>
        <begin position="126"/>
        <end position="226"/>
    </location>
</feature>
<dbReference type="InterPro" id="IPR008969">
    <property type="entry name" value="CarboxyPept-like_regulatory"/>
</dbReference>
<dbReference type="GO" id="GO:0015344">
    <property type="term" value="F:siderophore uptake transmembrane transporter activity"/>
    <property type="evidence" value="ECO:0007669"/>
    <property type="project" value="TreeGrafter"/>
</dbReference>
<dbReference type="PROSITE" id="PS52016">
    <property type="entry name" value="TONB_DEPENDENT_REC_3"/>
    <property type="match status" value="1"/>
</dbReference>
<feature type="signal peptide" evidence="3">
    <location>
        <begin position="1"/>
        <end position="28"/>
    </location>
</feature>
<dbReference type="PANTHER" id="PTHR30069">
    <property type="entry name" value="TONB-DEPENDENT OUTER MEMBRANE RECEPTOR"/>
    <property type="match status" value="1"/>
</dbReference>
<dbReference type="PANTHER" id="PTHR30069:SF29">
    <property type="entry name" value="HEMOGLOBIN AND HEMOGLOBIN-HAPTOGLOBIN-BINDING PROTEIN 1-RELATED"/>
    <property type="match status" value="1"/>
</dbReference>
<dbReference type="Gene3D" id="2.170.130.10">
    <property type="entry name" value="TonB-dependent receptor, plug domain"/>
    <property type="match status" value="1"/>
</dbReference>
<keyword evidence="2" id="KW-0812">Transmembrane</keyword>
<evidence type="ECO:0000256" key="3">
    <source>
        <dbReference type="SAM" id="SignalP"/>
    </source>
</evidence>
<evidence type="ECO:0000256" key="2">
    <source>
        <dbReference type="PROSITE-ProRule" id="PRU01360"/>
    </source>
</evidence>
<dbReference type="FunFam" id="2.170.130.10:FF:000003">
    <property type="entry name" value="SusC/RagA family TonB-linked outer membrane protein"/>
    <property type="match status" value="1"/>
</dbReference>
<dbReference type="GO" id="GO:0044718">
    <property type="term" value="P:siderophore transmembrane transport"/>
    <property type="evidence" value="ECO:0007669"/>
    <property type="project" value="TreeGrafter"/>
</dbReference>
<dbReference type="NCBIfam" id="TIGR04056">
    <property type="entry name" value="OMP_RagA_SusC"/>
    <property type="match status" value="1"/>
</dbReference>
<dbReference type="RefSeq" id="WP_061434101.1">
    <property type="nucleotide sequence ID" value="NZ_KQ968678.1"/>
</dbReference>
<name>A0A139LSY6_9BACE</name>
<dbReference type="Proteomes" id="UP000070319">
    <property type="component" value="Unassembled WGS sequence"/>
</dbReference>
<dbReference type="InterPro" id="IPR037066">
    <property type="entry name" value="Plug_dom_sf"/>
</dbReference>
<sequence length="1034" mass="115597">MKLKKHLSNLLKVFICVAFIASAIEIHAQNGTTMTVSGTIVDTAGIPVIGAVVIDPANTSNGCISNVDGDFTMQAAVGKVLKVSSIGYREYQFTVLAQPQKYKIVLQEDNVELEEVVVVGYGVQKKVTMTGAVSAIQNKEIVTTKNENLQNMLTGKIPGLRIVQNTSEPGQFTNKMDIRGFGTPLVIIDGVPRDNMAKIDAEDIESISVLKDASAAVYGVRAANGVILITTKKGTKGHANVSYSGNMTWQVPTNFPDLVEAADIMTLVNEKVIHNVDESANRTYSLEEIADYRNGIKRGTNWKNELFRNSAPQTQHSINISGGGDKVTYFASAGYQYQESYLRSNAINYEKFNLRSNISANVTNNLKFDLNISGMMDERESSPANSGAIIYEGWLSSPLEPVWYDEEKGMYASRFNPAGYNPAALMDTDLTGHCTYQSKWFQSNASLTWDIPWVKGLSVSGMYSYDYIANNDDEYRKAYNLYDTSGNAIVKGAQTAAPNKISRYFYSKQNNLWQARLSYDNNFGKHNVGALILIENQHKVGDNFYGSRQVALDMDKVFAGITTNQEFNQNADQSVLYDNANRALVGRLNYDYAGKYIAEFAFRHEASSLFPKETRWGFFPSVSAGYRISEEKFWKESPLNFINNFKIRTSWGVLGDDSAARYQHITGYKYPSDGGSVFDGQYISTSTSTGIPNKAITWYESRTFNVGIDAEAWNGLLGVTAEYFNRRRSGLLTTRAGSLPGVVGATLPQENLNGDLTQGFEIELTHRHHVNDFYYQIKGNIAYTRTKNTHVETSRAGNSYENWKNNTSNRYNNITWGIEGAGRLESWDEIWHNPIFIARGSILGDYEYLDWNGDGVFSELDKHPLVNSSSVPLLNFGLTFSAQWKGIDISMLFQGAGKTYVSPQGILYQPLWGDGAVAQYMDRWHPEDPLANPYDPSTNWVKGHYAYTGTLPDQSSDFHLQNASYIRLKNLEIGYSLPKKWLQNINVQGIRVYFSGYNLLTFTSLKYLDPEYSADTAYSYPISKTFTLGLNFKF</sequence>
<keyword evidence="2" id="KW-1134">Transmembrane beta strand</keyword>
<dbReference type="AlphaFoldDB" id="A0A139LSY6"/>
<keyword evidence="2" id="KW-0472">Membrane</keyword>
<proteinExistence type="inferred from homology"/>
<keyword evidence="2" id="KW-0813">Transport</keyword>
<dbReference type="GO" id="GO:0009279">
    <property type="term" value="C:cell outer membrane"/>
    <property type="evidence" value="ECO:0007669"/>
    <property type="project" value="UniProtKB-SubCell"/>
</dbReference>
<keyword evidence="1 3" id="KW-0732">Signal</keyword>
<comment type="similarity">
    <text evidence="2">Belongs to the TonB-dependent receptor family.</text>
</comment>
<comment type="subcellular location">
    <subcellularLocation>
        <location evidence="2">Cell outer membrane</location>
        <topology evidence="2">Multi-pass membrane protein</topology>
    </subcellularLocation>
</comment>
<accession>A0A139LSY6</accession>
<feature type="chain" id="PRO_5007487261" evidence="3">
    <location>
        <begin position="29"/>
        <end position="1034"/>
    </location>
</feature>
<comment type="caution">
    <text evidence="5">The sequence shown here is derived from an EMBL/GenBank/DDBJ whole genome shotgun (WGS) entry which is preliminary data.</text>
</comment>
<keyword evidence="2" id="KW-0998">Cell outer membrane</keyword>
<protein>
    <submittedName>
        <fullName evidence="5">TonB-dependent receptor</fullName>
    </submittedName>
</protein>
<keyword evidence="5" id="KW-0675">Receptor</keyword>
<organism evidence="5">
    <name type="scientific">Bacteroides intestinalis</name>
    <dbReference type="NCBI Taxonomy" id="329854"/>
    <lineage>
        <taxon>Bacteria</taxon>
        <taxon>Pseudomonadati</taxon>
        <taxon>Bacteroidota</taxon>
        <taxon>Bacteroidia</taxon>
        <taxon>Bacteroidales</taxon>
        <taxon>Bacteroidaceae</taxon>
        <taxon>Bacteroides</taxon>
    </lineage>
</organism>
<gene>
    <name evidence="5" type="ORF">HMPREF2531_00716</name>
</gene>
<dbReference type="NCBIfam" id="TIGR04057">
    <property type="entry name" value="SusC_RagA_signa"/>
    <property type="match status" value="1"/>
</dbReference>
<dbReference type="SUPFAM" id="SSF56935">
    <property type="entry name" value="Porins"/>
    <property type="match status" value="1"/>
</dbReference>
<dbReference type="InterPro" id="IPR023997">
    <property type="entry name" value="TonB-dep_OMP_SusC/RagA_CS"/>
</dbReference>
<evidence type="ECO:0000313" key="5">
    <source>
        <dbReference type="EMBL" id="KXT54545.1"/>
    </source>
</evidence>
<dbReference type="Pfam" id="PF07715">
    <property type="entry name" value="Plug"/>
    <property type="match status" value="1"/>
</dbReference>
<evidence type="ECO:0000259" key="4">
    <source>
        <dbReference type="Pfam" id="PF07715"/>
    </source>
</evidence>
<dbReference type="SUPFAM" id="SSF49464">
    <property type="entry name" value="Carboxypeptidase regulatory domain-like"/>
    <property type="match status" value="1"/>
</dbReference>
<dbReference type="InterPro" id="IPR012910">
    <property type="entry name" value="Plug_dom"/>
</dbReference>
<dbReference type="Pfam" id="PF13715">
    <property type="entry name" value="CarbopepD_reg_2"/>
    <property type="match status" value="1"/>
</dbReference>
<reference evidence="5 6" key="1">
    <citation type="submission" date="2016-02" db="EMBL/GenBank/DDBJ databases">
        <authorList>
            <person name="Wen L."/>
            <person name="He K."/>
            <person name="Yang H."/>
        </authorList>
    </citation>
    <scope>NUCLEOTIDE SEQUENCE [LARGE SCALE GENOMIC DNA]</scope>
    <source>
        <strain evidence="5 6">KLE1704</strain>
    </source>
</reference>
<dbReference type="EMBL" id="LTDF01000044">
    <property type="protein sequence ID" value="KXT54545.1"/>
    <property type="molecule type" value="Genomic_DNA"/>
</dbReference>
<evidence type="ECO:0000256" key="1">
    <source>
        <dbReference type="ARBA" id="ARBA00022729"/>
    </source>
</evidence>
<evidence type="ECO:0000313" key="6">
    <source>
        <dbReference type="Proteomes" id="UP000070319"/>
    </source>
</evidence>
<dbReference type="InterPro" id="IPR039426">
    <property type="entry name" value="TonB-dep_rcpt-like"/>
</dbReference>
<dbReference type="InterPro" id="IPR023996">
    <property type="entry name" value="TonB-dep_OMP_SusC/RagA"/>
</dbReference>
<dbReference type="PATRIC" id="fig|329854.7.peg.719"/>